<comment type="subcellular location">
    <subcellularLocation>
        <location evidence="1">Cell outer membrane</location>
    </subcellularLocation>
</comment>
<dbReference type="EMBL" id="QWGR01000001">
    <property type="protein sequence ID" value="RIJ50667.1"/>
    <property type="molecule type" value="Genomic_DNA"/>
</dbReference>
<organism evidence="7 8">
    <name type="scientific">Maribellus luteus</name>
    <dbReference type="NCBI Taxonomy" id="2305463"/>
    <lineage>
        <taxon>Bacteria</taxon>
        <taxon>Pseudomonadati</taxon>
        <taxon>Bacteroidota</taxon>
        <taxon>Bacteroidia</taxon>
        <taxon>Marinilabiliales</taxon>
        <taxon>Prolixibacteraceae</taxon>
        <taxon>Maribellus</taxon>
    </lineage>
</organism>
<keyword evidence="8" id="KW-1185">Reference proteome</keyword>
<evidence type="ECO:0000313" key="7">
    <source>
        <dbReference type="EMBL" id="RIJ50667.1"/>
    </source>
</evidence>
<evidence type="ECO:0000256" key="4">
    <source>
        <dbReference type="PROSITE-ProRule" id="PRU00473"/>
    </source>
</evidence>
<dbReference type="InterPro" id="IPR011990">
    <property type="entry name" value="TPR-like_helical_dom_sf"/>
</dbReference>
<gene>
    <name evidence="7" type="ORF">D1614_01680</name>
</gene>
<dbReference type="InterPro" id="IPR050330">
    <property type="entry name" value="Bact_OuterMem_StrucFunc"/>
</dbReference>
<dbReference type="PANTHER" id="PTHR30329">
    <property type="entry name" value="STATOR ELEMENT OF FLAGELLAR MOTOR COMPLEX"/>
    <property type="match status" value="1"/>
</dbReference>
<evidence type="ECO:0000259" key="6">
    <source>
        <dbReference type="PROSITE" id="PS51123"/>
    </source>
</evidence>
<proteinExistence type="predicted"/>
<dbReference type="SUPFAM" id="SSF103088">
    <property type="entry name" value="OmpA-like"/>
    <property type="match status" value="1"/>
</dbReference>
<name>A0A399T8Y7_9BACT</name>
<reference evidence="7 8" key="1">
    <citation type="submission" date="2018-08" db="EMBL/GenBank/DDBJ databases">
        <title>Pallidiluteibacterium maritimus gen. nov., sp. nov., isolated from coastal sediment.</title>
        <authorList>
            <person name="Zhou L.Y."/>
        </authorList>
    </citation>
    <scope>NUCLEOTIDE SEQUENCE [LARGE SCALE GENOMIC DNA]</scope>
    <source>
        <strain evidence="7 8">XSD2</strain>
    </source>
</reference>
<protein>
    <recommendedName>
        <fullName evidence="6">OmpA-like domain-containing protein</fullName>
    </recommendedName>
</protein>
<dbReference type="InterPro" id="IPR011659">
    <property type="entry name" value="WD40"/>
</dbReference>
<dbReference type="PROSITE" id="PS51123">
    <property type="entry name" value="OMPA_2"/>
    <property type="match status" value="1"/>
</dbReference>
<feature type="region of interest" description="Disordered" evidence="5">
    <location>
        <begin position="620"/>
        <end position="647"/>
    </location>
</feature>
<feature type="domain" description="OmpA-like" evidence="6">
    <location>
        <begin position="531"/>
        <end position="647"/>
    </location>
</feature>
<dbReference type="InterPro" id="IPR011042">
    <property type="entry name" value="6-blade_b-propeller_TolB-like"/>
</dbReference>
<dbReference type="Pfam" id="PF00691">
    <property type="entry name" value="OmpA"/>
    <property type="match status" value="1"/>
</dbReference>
<keyword evidence="2 4" id="KW-0472">Membrane</keyword>
<dbReference type="Gene3D" id="2.120.10.30">
    <property type="entry name" value="TolB, C-terminal domain"/>
    <property type="match status" value="1"/>
</dbReference>
<evidence type="ECO:0000313" key="8">
    <source>
        <dbReference type="Proteomes" id="UP000265926"/>
    </source>
</evidence>
<evidence type="ECO:0000256" key="1">
    <source>
        <dbReference type="ARBA" id="ARBA00004442"/>
    </source>
</evidence>
<dbReference type="Gene3D" id="3.30.1330.60">
    <property type="entry name" value="OmpA-like domain"/>
    <property type="match status" value="1"/>
</dbReference>
<evidence type="ECO:0000256" key="5">
    <source>
        <dbReference type="SAM" id="MobiDB-lite"/>
    </source>
</evidence>
<dbReference type="OrthoDB" id="1110381at2"/>
<sequence>MNFRNKTYNHLIKSVCRGLLMLVFVVSTVSSVLGQSSKRTEKLFETARSLYSSDQYSKAIDVCQQILGIDSQNVNTHLLLAEMYKDMDSTRLEISHLSKARKTSDNPLIDFRLGEAFYKLGMYSEALNFYDQYKENKNIPEKRQFLLACKIASCKFAMQAIANPVEFEPNRLGEGVNSEFDEYWPTPTLDGKHLVFTRLVRDSVNRPQEDFFMVELDSLNWDAKPMSGVNTEENEGAQTLSADSRIMFFTACNRPDGFGSCDIYFSRFLNGKWTEPQNAGEPLNTSSWEAQPSFSSDNHYLYFSSNRAGGKGKKDIWRIEFKGFGEDGTPQWSQPQNLAEVNTKGDEVSPFIHANNQNFYFASDTHIGMGGLDLFSAFVDETGAVHDVKNLGYPINTNKDDMGLTISSIGDVAYFSSARESEKGLDIFSFNLDRGLQPQAVTYVKATIRNKKTQQPIAASIELVNVNSKQDKSRIQQADEDGQAMLALPLRRNYAFNVSEDGYLFYSQSMQLAEVNSLADPIVLNIDLEPIEIGAQMELYNIYFQTDSFRILPQSEPELQKLVTFLQTNPKLKVEIQGHTDSSGNPEKNLELSKLRAKSVVDYLVENKIQLGRLKSDGYGDTRPIATNDTAEGKRQNRRTTIKIIEK</sequence>
<dbReference type="Pfam" id="PF07676">
    <property type="entry name" value="PD40"/>
    <property type="match status" value="3"/>
</dbReference>
<dbReference type="InterPro" id="IPR006665">
    <property type="entry name" value="OmpA-like"/>
</dbReference>
<comment type="caution">
    <text evidence="7">The sequence shown here is derived from an EMBL/GenBank/DDBJ whole genome shotgun (WGS) entry which is preliminary data.</text>
</comment>
<dbReference type="InterPro" id="IPR036737">
    <property type="entry name" value="OmpA-like_sf"/>
</dbReference>
<dbReference type="SUPFAM" id="SSF48452">
    <property type="entry name" value="TPR-like"/>
    <property type="match status" value="1"/>
</dbReference>
<accession>A0A399T8Y7</accession>
<dbReference type="PANTHER" id="PTHR30329:SF21">
    <property type="entry name" value="LIPOPROTEIN YIAD-RELATED"/>
    <property type="match status" value="1"/>
</dbReference>
<dbReference type="Proteomes" id="UP000265926">
    <property type="component" value="Unassembled WGS sequence"/>
</dbReference>
<dbReference type="CDD" id="cd07185">
    <property type="entry name" value="OmpA_C-like"/>
    <property type="match status" value="1"/>
</dbReference>
<dbReference type="GO" id="GO:0009279">
    <property type="term" value="C:cell outer membrane"/>
    <property type="evidence" value="ECO:0007669"/>
    <property type="project" value="UniProtKB-SubCell"/>
</dbReference>
<dbReference type="InterPro" id="IPR006664">
    <property type="entry name" value="OMP_bac"/>
</dbReference>
<dbReference type="SUPFAM" id="SSF82171">
    <property type="entry name" value="DPP6 N-terminal domain-like"/>
    <property type="match status" value="1"/>
</dbReference>
<dbReference type="PRINTS" id="PR01021">
    <property type="entry name" value="OMPADOMAIN"/>
</dbReference>
<evidence type="ECO:0000256" key="2">
    <source>
        <dbReference type="ARBA" id="ARBA00023136"/>
    </source>
</evidence>
<evidence type="ECO:0000256" key="3">
    <source>
        <dbReference type="ARBA" id="ARBA00023237"/>
    </source>
</evidence>
<dbReference type="Gene3D" id="1.25.40.10">
    <property type="entry name" value="Tetratricopeptide repeat domain"/>
    <property type="match status" value="1"/>
</dbReference>
<keyword evidence="3" id="KW-0998">Cell outer membrane</keyword>
<dbReference type="AlphaFoldDB" id="A0A399T8Y7"/>